<keyword evidence="1" id="KW-0812">Transmembrane</keyword>
<organism evidence="2 3">
    <name type="scientific">Coprobacter secundus subsp. similis</name>
    <dbReference type="NCBI Taxonomy" id="2751153"/>
    <lineage>
        <taxon>Bacteria</taxon>
        <taxon>Pseudomonadati</taxon>
        <taxon>Bacteroidota</taxon>
        <taxon>Bacteroidia</taxon>
        <taxon>Bacteroidales</taxon>
        <taxon>Barnesiellaceae</taxon>
        <taxon>Coprobacter</taxon>
    </lineage>
</organism>
<evidence type="ECO:0000313" key="2">
    <source>
        <dbReference type="EMBL" id="BCI64427.1"/>
    </source>
</evidence>
<feature type="transmembrane region" description="Helical" evidence="1">
    <location>
        <begin position="102"/>
        <end position="125"/>
    </location>
</feature>
<feature type="transmembrane region" description="Helical" evidence="1">
    <location>
        <begin position="201"/>
        <end position="220"/>
    </location>
</feature>
<keyword evidence="3" id="KW-1185">Reference proteome</keyword>
<feature type="transmembrane region" description="Helical" evidence="1">
    <location>
        <begin position="58"/>
        <end position="81"/>
    </location>
</feature>
<sequence>MILHLFYKEWIKTRWAFLGALIIGICIVFYIFIMVENRMTMLGAKNYTLSVLYDNPPVIYYSLLQYIPLLTAICIGISQYIPEVKNKRIRLTLHLPMNNQKLIACMALFGLLLITVSNGIIFALFEWKNQLLFPAEVTQPVTVTITNWFIASYLTYNYIAMTALEPNGYRQLLYATTGFILLSLYFNNINFHGAYKDSAPVLAIIALVSCPLVLFSGYRLNKGER</sequence>
<feature type="transmembrane region" description="Helical" evidence="1">
    <location>
        <begin position="172"/>
        <end position="189"/>
    </location>
</feature>
<keyword evidence="1" id="KW-0472">Membrane</keyword>
<proteinExistence type="predicted"/>
<name>A0A7G1I4P8_9BACT</name>
<evidence type="ECO:0000313" key="3">
    <source>
        <dbReference type="Proteomes" id="UP000594042"/>
    </source>
</evidence>
<evidence type="ECO:0000256" key="1">
    <source>
        <dbReference type="SAM" id="Phobius"/>
    </source>
</evidence>
<dbReference type="EMBL" id="AP023322">
    <property type="protein sequence ID" value="BCI64427.1"/>
    <property type="molecule type" value="Genomic_DNA"/>
</dbReference>
<dbReference type="RefSeq" id="WP_246469132.1">
    <property type="nucleotide sequence ID" value="NZ_AP023322.1"/>
</dbReference>
<reference evidence="3" key="1">
    <citation type="submission" date="2020-07" db="EMBL/GenBank/DDBJ databases">
        <title>Complete genome sequencing of Coprobacter sp. strain 2CBH44.</title>
        <authorList>
            <person name="Sakamoto M."/>
            <person name="Murakami T."/>
            <person name="Mori H."/>
        </authorList>
    </citation>
    <scope>NUCLEOTIDE SEQUENCE [LARGE SCALE GENOMIC DNA]</scope>
    <source>
        <strain evidence="3">2CBH44</strain>
    </source>
</reference>
<protein>
    <submittedName>
        <fullName evidence="2">Uncharacterized protein</fullName>
    </submittedName>
</protein>
<feature type="transmembrane region" description="Helical" evidence="1">
    <location>
        <begin position="15"/>
        <end position="35"/>
    </location>
</feature>
<dbReference type="KEGG" id="copr:Cop2CBH44_27800"/>
<accession>A0A7G1I4P8</accession>
<gene>
    <name evidence="2" type="ORF">Cop2CBH44_27800</name>
</gene>
<dbReference type="AlphaFoldDB" id="A0A7G1I4P8"/>
<feature type="transmembrane region" description="Helical" evidence="1">
    <location>
        <begin position="137"/>
        <end position="160"/>
    </location>
</feature>
<dbReference type="Proteomes" id="UP000594042">
    <property type="component" value="Chromosome"/>
</dbReference>
<keyword evidence="1" id="KW-1133">Transmembrane helix</keyword>